<dbReference type="AlphaFoldDB" id="A0A1Y5P8I2"/>
<feature type="transmembrane region" description="Helical" evidence="6">
    <location>
        <begin position="238"/>
        <end position="262"/>
    </location>
</feature>
<feature type="domain" description="ABC3 transporter permease C-terminal" evidence="7">
    <location>
        <begin position="161"/>
        <end position="262"/>
    </location>
</feature>
<evidence type="ECO:0000256" key="4">
    <source>
        <dbReference type="ARBA" id="ARBA00022989"/>
    </source>
</evidence>
<proteinExistence type="predicted"/>
<keyword evidence="5 6" id="KW-0472">Membrane</keyword>
<evidence type="ECO:0000313" key="8">
    <source>
        <dbReference type="EMBL" id="SBS74993.1"/>
    </source>
</evidence>
<organism evidence="8">
    <name type="scientific">uncultured Microbacterium sp</name>
    <dbReference type="NCBI Taxonomy" id="191216"/>
    <lineage>
        <taxon>Bacteria</taxon>
        <taxon>Bacillati</taxon>
        <taxon>Actinomycetota</taxon>
        <taxon>Actinomycetes</taxon>
        <taxon>Micrococcales</taxon>
        <taxon>Microbacteriaceae</taxon>
        <taxon>Microbacterium</taxon>
        <taxon>environmental samples</taxon>
    </lineage>
</organism>
<sequence length="894" mass="89130">MTGGAHYALARARAALPVLVTLAVVAAIASALLVGVVAGVRSGETAAARSAIAAASGDAALVTVTAPDADPDALRRAVADSLRARGAAGVTTIDAESGVTVRMTVARVTGDTIETAGAALRALRDDVAEAVDARVQVAGGLPATLETLAEGLQARRGPAAVAVALLAVVTTVVVGAVGLEPVRARMTETLLLRARGARRRGIAAMTALEVGVVSLAGALVGAATALAVVAITSATTPGLLVAAAAAVAVALTATLVAVIVAARTADRRSSRADVAAFAGVAVVLAVLTALAAWRFAQAGTPVVSAGDATLLDPLVAVAPALILVLAALAAVLLATPAARAVAALLRASRGVLPVTPLRLVSRRPGRHALPIAAVAFAVGAATVAAGYQGSISALGDAPEAFRVGADVRVTTIPDTLAAVEVARSGSPDAAMLVRAFSAQGPDRRMPVLAAESAQLGRVMLDAGGTIDPAAIGTAIGGEAIGIPLDGEEVTFTVTADEMPAIEIDGEVLEQGAVPVTVSLMFVSDGGAVWRAAVGNVRITTVEGDDGTFQEIEVRDRVTETVELPAGATWTLVGIDARIQFADMSMVVGDGRVTVSDVVSGGVAVDLAALAPAPGTPGEVEPRADAVVLSVVPDGVDPPPTRAVVAGAPDAAPVVMTAQLASSLSLEVGDRIALEFASPDVEAEVTVADIIPVLPGAPAGEGILVDLATLSLLSPEDIVPNQAWLASGDAAAVAAAVEAAHPQTTVLVADPRSGRDAAGTAWGFVLAAAGTAVLALLVLFLRRTRTRADARELALLAVLGLGRRRAAGLRRAEDLFALAIGVVGGVVAGVVTATLIVPPLVRAAYRTIPGSYPVPLVWPWLPLAVALVGVVAACVAVVSSVRVPTALAPLVREDE</sequence>
<feature type="transmembrane region" description="Helical" evidence="6">
    <location>
        <begin position="760"/>
        <end position="780"/>
    </location>
</feature>
<evidence type="ECO:0000256" key="6">
    <source>
        <dbReference type="SAM" id="Phobius"/>
    </source>
</evidence>
<keyword evidence="2" id="KW-1003">Cell membrane</keyword>
<feature type="transmembrane region" description="Helical" evidence="6">
    <location>
        <begin position="814"/>
        <end position="836"/>
    </location>
</feature>
<reference evidence="8" key="1">
    <citation type="submission" date="2016-03" db="EMBL/GenBank/DDBJ databases">
        <authorList>
            <person name="Ploux O."/>
        </authorList>
    </citation>
    <scope>NUCLEOTIDE SEQUENCE</scope>
    <source>
        <strain evidence="8">UC1</strain>
    </source>
</reference>
<feature type="transmembrane region" description="Helical" evidence="6">
    <location>
        <begin position="856"/>
        <end position="877"/>
    </location>
</feature>
<feature type="transmembrane region" description="Helical" evidence="6">
    <location>
        <begin position="316"/>
        <end position="347"/>
    </location>
</feature>
<protein>
    <recommendedName>
        <fullName evidence="7">ABC3 transporter permease C-terminal domain-containing protein</fullName>
    </recommendedName>
</protein>
<evidence type="ECO:0000259" key="7">
    <source>
        <dbReference type="Pfam" id="PF02687"/>
    </source>
</evidence>
<gene>
    <name evidence="8" type="ORF">MIPYR_80093</name>
</gene>
<evidence type="ECO:0000256" key="2">
    <source>
        <dbReference type="ARBA" id="ARBA00022475"/>
    </source>
</evidence>
<dbReference type="RefSeq" id="WP_295578106.1">
    <property type="nucleotide sequence ID" value="NZ_FLQR01000012.1"/>
</dbReference>
<name>A0A1Y5P8I2_9MICO</name>
<evidence type="ECO:0000256" key="5">
    <source>
        <dbReference type="ARBA" id="ARBA00023136"/>
    </source>
</evidence>
<comment type="subcellular location">
    <subcellularLocation>
        <location evidence="1">Cell membrane</location>
        <topology evidence="1">Multi-pass membrane protein</topology>
    </subcellularLocation>
</comment>
<dbReference type="InterPro" id="IPR003838">
    <property type="entry name" value="ABC3_permease_C"/>
</dbReference>
<keyword evidence="4 6" id="KW-1133">Transmembrane helix</keyword>
<feature type="transmembrane region" description="Helical" evidence="6">
    <location>
        <begin position="12"/>
        <end position="40"/>
    </location>
</feature>
<dbReference type="Pfam" id="PF02687">
    <property type="entry name" value="FtsX"/>
    <property type="match status" value="1"/>
</dbReference>
<evidence type="ECO:0000256" key="1">
    <source>
        <dbReference type="ARBA" id="ARBA00004651"/>
    </source>
</evidence>
<dbReference type="GO" id="GO:0005886">
    <property type="term" value="C:plasma membrane"/>
    <property type="evidence" value="ECO:0007669"/>
    <property type="project" value="UniProtKB-SubCell"/>
</dbReference>
<accession>A0A1Y5P8I2</accession>
<feature type="transmembrane region" description="Helical" evidence="6">
    <location>
        <begin position="202"/>
        <end position="232"/>
    </location>
</feature>
<feature type="transmembrane region" description="Helical" evidence="6">
    <location>
        <begin position="368"/>
        <end position="387"/>
    </location>
</feature>
<feature type="transmembrane region" description="Helical" evidence="6">
    <location>
        <begin position="274"/>
        <end position="296"/>
    </location>
</feature>
<keyword evidence="3 6" id="KW-0812">Transmembrane</keyword>
<evidence type="ECO:0000256" key="3">
    <source>
        <dbReference type="ARBA" id="ARBA00022692"/>
    </source>
</evidence>
<dbReference type="EMBL" id="FLQR01000012">
    <property type="protein sequence ID" value="SBS74993.1"/>
    <property type="molecule type" value="Genomic_DNA"/>
</dbReference>
<feature type="transmembrane region" description="Helical" evidence="6">
    <location>
        <begin position="159"/>
        <end position="182"/>
    </location>
</feature>